<dbReference type="GO" id="GO:0016740">
    <property type="term" value="F:transferase activity"/>
    <property type="evidence" value="ECO:0007669"/>
    <property type="project" value="UniProtKB-KW"/>
</dbReference>
<keyword evidence="6" id="KW-1185">Reference proteome</keyword>
<dbReference type="PANTHER" id="PTHR43199:SF1">
    <property type="entry name" value="GLUTATHIONE HYDROLASE PROENZYME"/>
    <property type="match status" value="1"/>
</dbReference>
<evidence type="ECO:0000256" key="4">
    <source>
        <dbReference type="ARBA" id="ARBA00023145"/>
    </source>
</evidence>
<proteinExistence type="inferred from homology"/>
<dbReference type="AlphaFoldDB" id="A0A1V2GYN2"/>
<evidence type="ECO:0000256" key="3">
    <source>
        <dbReference type="ARBA" id="ARBA00022801"/>
    </source>
</evidence>
<name>A0A1V2GYN2_9PROT</name>
<evidence type="ECO:0008006" key="7">
    <source>
        <dbReference type="Google" id="ProtNLM"/>
    </source>
</evidence>
<gene>
    <name evidence="5" type="ORF">BKE38_18915</name>
</gene>
<dbReference type="PRINTS" id="PR01210">
    <property type="entry name" value="GGTRANSPTASE"/>
</dbReference>
<dbReference type="Proteomes" id="UP000188879">
    <property type="component" value="Unassembled WGS sequence"/>
</dbReference>
<organism evidence="5 6">
    <name type="scientific">Teichococcus deserti</name>
    <dbReference type="NCBI Taxonomy" id="1817963"/>
    <lineage>
        <taxon>Bacteria</taxon>
        <taxon>Pseudomonadati</taxon>
        <taxon>Pseudomonadota</taxon>
        <taxon>Alphaproteobacteria</taxon>
        <taxon>Acetobacterales</taxon>
        <taxon>Roseomonadaceae</taxon>
        <taxon>Roseomonas</taxon>
    </lineage>
</organism>
<sequence length="464" mass="46152">MLALTGCSTVNNVLGSVAGGSGPTEGQLGYVQGFLGGAVADEPRAALVARDVLSTGGTAVDAAVAAGFTLAVTLPSRTGLGGGGACLVYTHARNQTEAVLFQGPASVASGPRADRPAAVPMLARGLFALHTRAGRRPFEELVVPAEQLARFGTSTSRALAQDIAGVAGPLLADPAARAVFAPAGTPLREGETLLQPDLATTLASLRTAGVGDLHQGALARRVEQLSAQAGGPIRVEDLRAALPSFAPPIQMTVGNDLLSFLPPPADGGLAAAVAFKALQGNASLQAAGQQGLAAAMAWRQGGRDAAALLANPPQASAGLPVLPASASLVTLDRDGNAVTCAFSLNNLFGTGRVVPQLGFVLAAAPARGRVEPPLLSAVLAHNVSLKAFRYAGAGTGQAEAPVAAALPAARHLLGREPVAAAVAAVPEPGRANAIGCTAYMPGRADQCTAAADPRSAGLAVAGQQ</sequence>
<dbReference type="GO" id="GO:0016787">
    <property type="term" value="F:hydrolase activity"/>
    <property type="evidence" value="ECO:0007669"/>
    <property type="project" value="UniProtKB-KW"/>
</dbReference>
<dbReference type="Pfam" id="PF01019">
    <property type="entry name" value="G_glu_transpept"/>
    <property type="match status" value="1"/>
</dbReference>
<dbReference type="InterPro" id="IPR051792">
    <property type="entry name" value="GGT_bact"/>
</dbReference>
<evidence type="ECO:0000256" key="1">
    <source>
        <dbReference type="ARBA" id="ARBA00009381"/>
    </source>
</evidence>
<accession>A0A1V2GYN2</accession>
<evidence type="ECO:0000256" key="2">
    <source>
        <dbReference type="ARBA" id="ARBA00022679"/>
    </source>
</evidence>
<evidence type="ECO:0000313" key="5">
    <source>
        <dbReference type="EMBL" id="ONG50212.1"/>
    </source>
</evidence>
<dbReference type="InterPro" id="IPR029055">
    <property type="entry name" value="Ntn_hydrolases_N"/>
</dbReference>
<keyword evidence="2" id="KW-0808">Transferase</keyword>
<dbReference type="EMBL" id="MLCO01000198">
    <property type="protein sequence ID" value="ONG50212.1"/>
    <property type="molecule type" value="Genomic_DNA"/>
</dbReference>
<keyword evidence="3" id="KW-0378">Hydrolase</keyword>
<reference evidence="5 6" key="1">
    <citation type="submission" date="2016-10" db="EMBL/GenBank/DDBJ databases">
        <title>Draft Genome sequence of Roseomonas sp. strain M3.</title>
        <authorList>
            <person name="Subhash Y."/>
            <person name="Lee S."/>
        </authorList>
    </citation>
    <scope>NUCLEOTIDE SEQUENCE [LARGE SCALE GENOMIC DNA]</scope>
    <source>
        <strain evidence="5 6">M3</strain>
    </source>
</reference>
<dbReference type="Gene3D" id="3.60.20.40">
    <property type="match status" value="1"/>
</dbReference>
<comment type="caution">
    <text evidence="5">The sequence shown here is derived from an EMBL/GenBank/DDBJ whole genome shotgun (WGS) entry which is preliminary data.</text>
</comment>
<keyword evidence="4" id="KW-0865">Zymogen</keyword>
<dbReference type="PANTHER" id="PTHR43199">
    <property type="entry name" value="GLUTATHIONE HYDROLASE"/>
    <property type="match status" value="1"/>
</dbReference>
<protein>
    <recommendedName>
        <fullName evidence="7">Gamma-glutamyltranspeptidase</fullName>
    </recommendedName>
</protein>
<evidence type="ECO:0000313" key="6">
    <source>
        <dbReference type="Proteomes" id="UP000188879"/>
    </source>
</evidence>
<comment type="similarity">
    <text evidence="1">Belongs to the gamma-glutamyltransferase family.</text>
</comment>
<dbReference type="SUPFAM" id="SSF56235">
    <property type="entry name" value="N-terminal nucleophile aminohydrolases (Ntn hydrolases)"/>
    <property type="match status" value="1"/>
</dbReference>
<dbReference type="InterPro" id="IPR043137">
    <property type="entry name" value="GGT_ssub_C"/>
</dbReference>